<feature type="coiled-coil region" evidence="1">
    <location>
        <begin position="188"/>
        <end position="215"/>
    </location>
</feature>
<gene>
    <name evidence="3" type="ORF">FF38_05885</name>
</gene>
<reference evidence="3 4" key="1">
    <citation type="journal article" date="2015" name="Nat. Commun.">
        <title>Lucilia cuprina genome unlocks parasitic fly biology to underpin future interventions.</title>
        <authorList>
            <person name="Anstead C.A."/>
            <person name="Korhonen P.K."/>
            <person name="Young N.D."/>
            <person name="Hall R.S."/>
            <person name="Jex A.R."/>
            <person name="Murali S.C."/>
            <person name="Hughes D.S."/>
            <person name="Lee S.F."/>
            <person name="Perry T."/>
            <person name="Stroehlein A.J."/>
            <person name="Ansell B.R."/>
            <person name="Breugelmans B."/>
            <person name="Hofmann A."/>
            <person name="Qu J."/>
            <person name="Dugan S."/>
            <person name="Lee S.L."/>
            <person name="Chao H."/>
            <person name="Dinh H."/>
            <person name="Han Y."/>
            <person name="Doddapaneni H.V."/>
            <person name="Worley K.C."/>
            <person name="Muzny D.M."/>
            <person name="Ioannidis P."/>
            <person name="Waterhouse R.M."/>
            <person name="Zdobnov E.M."/>
            <person name="James P.J."/>
            <person name="Bagnall N.H."/>
            <person name="Kotze A.C."/>
            <person name="Gibbs R.A."/>
            <person name="Richards S."/>
            <person name="Batterham P."/>
            <person name="Gasser R.B."/>
        </authorList>
    </citation>
    <scope>NUCLEOTIDE SEQUENCE [LARGE SCALE GENOMIC DNA]</scope>
    <source>
        <strain evidence="3 4">LS</strain>
        <tissue evidence="3">Full body</tissue>
    </source>
</reference>
<feature type="chain" id="PRO_5005535079" evidence="2">
    <location>
        <begin position="23"/>
        <end position="254"/>
    </location>
</feature>
<feature type="signal peptide" evidence="2">
    <location>
        <begin position="1"/>
        <end position="22"/>
    </location>
</feature>
<sequence length="254" mass="29166">MKSILILVVGLMLTLNINAARANEAQPDELKLRNQLFADVFLLKEGVDNLQISVEVLSKRYTNQMEILKSLQTKFLLEDSNESGDVCDTITGMFNTTFRKYNAFESRIMTKLDEIQDEQSMRLDAILLKQKSNRNCGSRSDSSADVTLMSETLTELSEKMNMFEKKFTKVETFETQLNLQQSKFDKFIENQMKILQEINEKLSKNQQQFDKFGQELTSLKELKNNVKQVISNPRPKLPMEVILGLSSANITSLR</sequence>
<keyword evidence="4" id="KW-1185">Reference proteome</keyword>
<dbReference type="EMBL" id="JRES01001600">
    <property type="protein sequence ID" value="KNC21574.1"/>
    <property type="molecule type" value="Genomic_DNA"/>
</dbReference>
<name>A0A0L0BQQ8_LUCCU</name>
<accession>A0A0L0BQQ8</accession>
<dbReference type="Proteomes" id="UP000037069">
    <property type="component" value="Unassembled WGS sequence"/>
</dbReference>
<evidence type="ECO:0000256" key="1">
    <source>
        <dbReference type="SAM" id="Coils"/>
    </source>
</evidence>
<keyword evidence="1" id="KW-0175">Coiled coil</keyword>
<proteinExistence type="predicted"/>
<evidence type="ECO:0000256" key="2">
    <source>
        <dbReference type="SAM" id="SignalP"/>
    </source>
</evidence>
<organism evidence="3 4">
    <name type="scientific">Lucilia cuprina</name>
    <name type="common">Green bottle fly</name>
    <name type="synonym">Australian sheep blowfly</name>
    <dbReference type="NCBI Taxonomy" id="7375"/>
    <lineage>
        <taxon>Eukaryota</taxon>
        <taxon>Metazoa</taxon>
        <taxon>Ecdysozoa</taxon>
        <taxon>Arthropoda</taxon>
        <taxon>Hexapoda</taxon>
        <taxon>Insecta</taxon>
        <taxon>Pterygota</taxon>
        <taxon>Neoptera</taxon>
        <taxon>Endopterygota</taxon>
        <taxon>Diptera</taxon>
        <taxon>Brachycera</taxon>
        <taxon>Muscomorpha</taxon>
        <taxon>Oestroidea</taxon>
        <taxon>Calliphoridae</taxon>
        <taxon>Luciliinae</taxon>
        <taxon>Lucilia</taxon>
    </lineage>
</organism>
<evidence type="ECO:0000313" key="4">
    <source>
        <dbReference type="Proteomes" id="UP000037069"/>
    </source>
</evidence>
<comment type="caution">
    <text evidence="3">The sequence shown here is derived from an EMBL/GenBank/DDBJ whole genome shotgun (WGS) entry which is preliminary data.</text>
</comment>
<protein>
    <submittedName>
        <fullName evidence="3">Uncharacterized protein</fullName>
    </submittedName>
</protein>
<dbReference type="AlphaFoldDB" id="A0A0L0BQQ8"/>
<dbReference type="OrthoDB" id="7962548at2759"/>
<keyword evidence="2" id="KW-0732">Signal</keyword>
<evidence type="ECO:0000313" key="3">
    <source>
        <dbReference type="EMBL" id="KNC21574.1"/>
    </source>
</evidence>